<reference evidence="3" key="1">
    <citation type="submission" date="2017-02" db="UniProtKB">
        <authorList>
            <consortium name="WormBaseParasite"/>
        </authorList>
    </citation>
    <scope>IDENTIFICATION</scope>
</reference>
<accession>A0A0N5AUL4</accession>
<dbReference type="WBParaSite" id="SMUV_0000855201-mRNA-1">
    <property type="protein sequence ID" value="SMUV_0000855201-mRNA-1"/>
    <property type="gene ID" value="SMUV_0000855201"/>
</dbReference>
<dbReference type="AlphaFoldDB" id="A0A0N5AUL4"/>
<organism evidence="2 3">
    <name type="scientific">Syphacia muris</name>
    <dbReference type="NCBI Taxonomy" id="451379"/>
    <lineage>
        <taxon>Eukaryota</taxon>
        <taxon>Metazoa</taxon>
        <taxon>Ecdysozoa</taxon>
        <taxon>Nematoda</taxon>
        <taxon>Chromadorea</taxon>
        <taxon>Rhabditida</taxon>
        <taxon>Spirurina</taxon>
        <taxon>Oxyuridomorpha</taxon>
        <taxon>Oxyuroidea</taxon>
        <taxon>Oxyuridae</taxon>
        <taxon>Syphacia</taxon>
    </lineage>
</organism>
<evidence type="ECO:0000313" key="2">
    <source>
        <dbReference type="Proteomes" id="UP000046393"/>
    </source>
</evidence>
<keyword evidence="2" id="KW-1185">Reference proteome</keyword>
<evidence type="ECO:0000313" key="3">
    <source>
        <dbReference type="WBParaSite" id="SMUV_0000855201-mRNA-1"/>
    </source>
</evidence>
<sequence length="133" mass="15155">MALTEYASHPSAIRRNPGIERNRTDITTTYFTKRYANDLPPTKNSYWHGQLFGIFLGAEKKPNGQYLIKRTLEGDITEWPIQACHSRCKNDRTKIHGSAQVQSGKKADEYFHSLHSSVSKRSVRDESVNNVST</sequence>
<protein>
    <submittedName>
        <fullName evidence="3">NAC domain-containing protein</fullName>
    </submittedName>
</protein>
<dbReference type="Proteomes" id="UP000046393">
    <property type="component" value="Unplaced"/>
</dbReference>
<feature type="region of interest" description="Disordered" evidence="1">
    <location>
        <begin position="1"/>
        <end position="20"/>
    </location>
</feature>
<name>A0A0N5AUL4_9BILA</name>
<evidence type="ECO:0000256" key="1">
    <source>
        <dbReference type="SAM" id="MobiDB-lite"/>
    </source>
</evidence>
<proteinExistence type="predicted"/>